<dbReference type="PANTHER" id="PTHR39585">
    <property type="entry name" value="FAD ASSEMBLY FACTOR SDHE"/>
    <property type="match status" value="1"/>
</dbReference>
<dbReference type="GO" id="GO:0005737">
    <property type="term" value="C:cytoplasm"/>
    <property type="evidence" value="ECO:0007669"/>
    <property type="project" value="UniProtKB-SubCell"/>
</dbReference>
<evidence type="ECO:0000256" key="2">
    <source>
        <dbReference type="ARBA" id="ARBA00008571"/>
    </source>
</evidence>
<evidence type="ECO:0000256" key="4">
    <source>
        <dbReference type="ARBA" id="ARBA00022490"/>
    </source>
</evidence>
<comment type="subcellular location">
    <subcellularLocation>
        <location evidence="1">Cytoplasm</location>
    </subcellularLocation>
</comment>
<name>A0AA37WLY2_9GAMM</name>
<dbReference type="GO" id="GO:0006105">
    <property type="term" value="P:succinate metabolic process"/>
    <property type="evidence" value="ECO:0007669"/>
    <property type="project" value="TreeGrafter"/>
</dbReference>
<evidence type="ECO:0000256" key="1">
    <source>
        <dbReference type="ARBA" id="ARBA00004496"/>
    </source>
</evidence>
<protein>
    <recommendedName>
        <fullName evidence="3">FAD assembly factor SdhE</fullName>
    </recommendedName>
</protein>
<sequence length="84" mass="9912">MMSKNRLMWASRRGMLELDLVLQPFIENVYDSLKDDDKLLFEKLLECEDQDMFTWFIDKVDPEASDILHIVKIIRSHTGLQPDA</sequence>
<comment type="caution">
    <text evidence="6">The sequence shown here is derived from an EMBL/GenBank/DDBJ whole genome shotgun (WGS) entry which is preliminary data.</text>
</comment>
<dbReference type="InterPro" id="IPR036714">
    <property type="entry name" value="SDH_sf"/>
</dbReference>
<organism evidence="6 7">
    <name type="scientific">Marinibactrum halimedae</name>
    <dbReference type="NCBI Taxonomy" id="1444977"/>
    <lineage>
        <taxon>Bacteria</taxon>
        <taxon>Pseudomonadati</taxon>
        <taxon>Pseudomonadota</taxon>
        <taxon>Gammaproteobacteria</taxon>
        <taxon>Cellvibrionales</taxon>
        <taxon>Cellvibrionaceae</taxon>
        <taxon>Marinibactrum</taxon>
    </lineage>
</organism>
<dbReference type="InterPro" id="IPR005631">
    <property type="entry name" value="SDH"/>
</dbReference>
<evidence type="ECO:0000313" key="7">
    <source>
        <dbReference type="Proteomes" id="UP001156870"/>
    </source>
</evidence>
<dbReference type="Gene3D" id="1.10.150.250">
    <property type="entry name" value="Flavinator of succinate dehydrogenase"/>
    <property type="match status" value="1"/>
</dbReference>
<reference evidence="6 7" key="1">
    <citation type="journal article" date="2014" name="Int. J. Syst. Evol. Microbiol.">
        <title>Complete genome sequence of Corynebacterium casei LMG S-19264T (=DSM 44701T), isolated from a smear-ripened cheese.</title>
        <authorList>
            <consortium name="US DOE Joint Genome Institute (JGI-PGF)"/>
            <person name="Walter F."/>
            <person name="Albersmeier A."/>
            <person name="Kalinowski J."/>
            <person name="Ruckert C."/>
        </authorList>
    </citation>
    <scope>NUCLEOTIDE SEQUENCE [LARGE SCALE GENOMIC DNA]</scope>
    <source>
        <strain evidence="6 7">NBRC 110095</strain>
    </source>
</reference>
<proteinExistence type="inferred from homology"/>
<dbReference type="SUPFAM" id="SSF109910">
    <property type="entry name" value="YgfY-like"/>
    <property type="match status" value="1"/>
</dbReference>
<keyword evidence="7" id="KW-1185">Reference proteome</keyword>
<dbReference type="AlphaFoldDB" id="A0AA37WLY2"/>
<comment type="similarity">
    <text evidence="2">Belongs to the SdhE FAD assembly factor family.</text>
</comment>
<keyword evidence="4" id="KW-0963">Cytoplasm</keyword>
<dbReference type="EMBL" id="BSPD01000056">
    <property type="protein sequence ID" value="GLS26584.1"/>
    <property type="molecule type" value="Genomic_DNA"/>
</dbReference>
<evidence type="ECO:0000256" key="5">
    <source>
        <dbReference type="ARBA" id="ARBA00023186"/>
    </source>
</evidence>
<dbReference type="Proteomes" id="UP001156870">
    <property type="component" value="Unassembled WGS sequence"/>
</dbReference>
<dbReference type="InterPro" id="IPR050531">
    <property type="entry name" value="SdhE_FAD_assembly_factor"/>
</dbReference>
<dbReference type="Pfam" id="PF03937">
    <property type="entry name" value="Sdh5"/>
    <property type="match status" value="1"/>
</dbReference>
<gene>
    <name evidence="6" type="ORF">GCM10007877_23000</name>
</gene>
<accession>A0AA37WLY2</accession>
<evidence type="ECO:0000256" key="3">
    <source>
        <dbReference type="ARBA" id="ARBA00019418"/>
    </source>
</evidence>
<dbReference type="PANTHER" id="PTHR39585:SF1">
    <property type="entry name" value="FAD ASSEMBLY FACTOR SDHE"/>
    <property type="match status" value="1"/>
</dbReference>
<evidence type="ECO:0000313" key="6">
    <source>
        <dbReference type="EMBL" id="GLS26584.1"/>
    </source>
</evidence>
<keyword evidence="5" id="KW-0143">Chaperone</keyword>